<dbReference type="AlphaFoldDB" id="A0A5N6TZA5"/>
<protein>
    <submittedName>
        <fullName evidence="1">Uncharacterized protein</fullName>
    </submittedName>
</protein>
<sequence>MSCQDQETLTCCTAPPGRENFDWVRATSAGPAGVLAFFETDANGDCLRCSSTGVINSRYHNVHFETTMMINAASACPRHAKKTTAGEVLDNSTSLYKATRQVDTLTVGGYDYNISHLPLEELVKDIAADLPDQELLKKWSLDQDKATLARDVIDAC</sequence>
<dbReference type="OrthoDB" id="4752469at2759"/>
<dbReference type="EMBL" id="ML742066">
    <property type="protein sequence ID" value="KAE8151682.1"/>
    <property type="molecule type" value="Genomic_DNA"/>
</dbReference>
<evidence type="ECO:0000313" key="1">
    <source>
        <dbReference type="EMBL" id="KAE8151682.1"/>
    </source>
</evidence>
<organism evidence="1 2">
    <name type="scientific">Aspergillus avenaceus</name>
    <dbReference type="NCBI Taxonomy" id="36643"/>
    <lineage>
        <taxon>Eukaryota</taxon>
        <taxon>Fungi</taxon>
        <taxon>Dikarya</taxon>
        <taxon>Ascomycota</taxon>
        <taxon>Pezizomycotina</taxon>
        <taxon>Eurotiomycetes</taxon>
        <taxon>Eurotiomycetidae</taxon>
        <taxon>Eurotiales</taxon>
        <taxon>Aspergillaceae</taxon>
        <taxon>Aspergillus</taxon>
        <taxon>Aspergillus subgen. Circumdati</taxon>
    </lineage>
</organism>
<name>A0A5N6TZA5_ASPAV</name>
<gene>
    <name evidence="1" type="ORF">BDV25DRAFT_138605</name>
</gene>
<proteinExistence type="predicted"/>
<evidence type="ECO:0000313" key="2">
    <source>
        <dbReference type="Proteomes" id="UP000325780"/>
    </source>
</evidence>
<keyword evidence="2" id="KW-1185">Reference proteome</keyword>
<accession>A0A5N6TZA5</accession>
<dbReference type="Proteomes" id="UP000325780">
    <property type="component" value="Unassembled WGS sequence"/>
</dbReference>
<reference evidence="1 2" key="1">
    <citation type="submission" date="2019-04" db="EMBL/GenBank/DDBJ databases">
        <title>Friends and foes A comparative genomics study of 23 Aspergillus species from section Flavi.</title>
        <authorList>
            <consortium name="DOE Joint Genome Institute"/>
            <person name="Kjaerbolling I."/>
            <person name="Vesth T."/>
            <person name="Frisvad J.C."/>
            <person name="Nybo J.L."/>
            <person name="Theobald S."/>
            <person name="Kildgaard S."/>
            <person name="Isbrandt T."/>
            <person name="Kuo A."/>
            <person name="Sato A."/>
            <person name="Lyhne E.K."/>
            <person name="Kogle M.E."/>
            <person name="Wiebenga A."/>
            <person name="Kun R.S."/>
            <person name="Lubbers R.J."/>
            <person name="Makela M.R."/>
            <person name="Barry K."/>
            <person name="Chovatia M."/>
            <person name="Clum A."/>
            <person name="Daum C."/>
            <person name="Haridas S."/>
            <person name="He G."/>
            <person name="LaButti K."/>
            <person name="Lipzen A."/>
            <person name="Mondo S."/>
            <person name="Riley R."/>
            <person name="Salamov A."/>
            <person name="Simmons B.A."/>
            <person name="Magnuson J.K."/>
            <person name="Henrissat B."/>
            <person name="Mortensen U.H."/>
            <person name="Larsen T.O."/>
            <person name="Devries R.P."/>
            <person name="Grigoriev I.V."/>
            <person name="Machida M."/>
            <person name="Baker S.E."/>
            <person name="Andersen M.R."/>
        </authorList>
    </citation>
    <scope>NUCLEOTIDE SEQUENCE [LARGE SCALE GENOMIC DNA]</scope>
    <source>
        <strain evidence="1 2">IBT 18842</strain>
    </source>
</reference>